<accession>A0A5E8HHQ3</accession>
<name>A0A5E8HHQ3_9LEPT</name>
<proteinExistence type="predicted"/>
<reference evidence="2 3" key="1">
    <citation type="submission" date="2013-04" db="EMBL/GenBank/DDBJ databases">
        <authorList>
            <person name="Harkins D.M."/>
            <person name="Durkin A.S."/>
            <person name="Brinkac L.M."/>
            <person name="Haft D.H."/>
            <person name="Selengut J.D."/>
            <person name="Sanka R."/>
            <person name="DePew J."/>
            <person name="Purushe J."/>
            <person name="Hartskeerl R.A."/>
            <person name="Ahmed A."/>
            <person name="van der Linden H."/>
            <person name="Goris M.G.A."/>
            <person name="Vinetz J.M."/>
            <person name="Sutton G.G."/>
            <person name="Nierman W.C."/>
            <person name="Fouts D.E."/>
        </authorList>
    </citation>
    <scope>NUCLEOTIDE SEQUENCE [LARGE SCALE GENOMIC DNA]</scope>
    <source>
        <strain evidence="2 3">Sao Paulo</strain>
    </source>
</reference>
<gene>
    <name evidence="2" type="ORF">LEP1GSC202_3731</name>
</gene>
<organism evidence="2 3">
    <name type="scientific">Leptospira yanagawae serovar Saopaulo str. Sao Paulo = ATCC 700523</name>
    <dbReference type="NCBI Taxonomy" id="1249483"/>
    <lineage>
        <taxon>Bacteria</taxon>
        <taxon>Pseudomonadati</taxon>
        <taxon>Spirochaetota</taxon>
        <taxon>Spirochaetia</taxon>
        <taxon>Leptospirales</taxon>
        <taxon>Leptospiraceae</taxon>
        <taxon>Leptospira</taxon>
    </lineage>
</organism>
<dbReference type="EMBL" id="AOGX02000008">
    <property type="protein sequence ID" value="EOQ90462.1"/>
    <property type="molecule type" value="Genomic_DNA"/>
</dbReference>
<dbReference type="PANTHER" id="PTHR14553:SF1">
    <property type="entry name" value="SIMILAR TO CHROMOSOME 1 OPEN READING FRAME 50"/>
    <property type="match status" value="1"/>
</dbReference>
<dbReference type="InterPro" id="IPR019534">
    <property type="entry name" value="DUF2452"/>
</dbReference>
<dbReference type="AlphaFoldDB" id="A0A5E8HHQ3"/>
<evidence type="ECO:0000256" key="1">
    <source>
        <dbReference type="SAM" id="Coils"/>
    </source>
</evidence>
<evidence type="ECO:0000313" key="2">
    <source>
        <dbReference type="EMBL" id="EOQ90462.1"/>
    </source>
</evidence>
<feature type="coiled-coil region" evidence="1">
    <location>
        <begin position="59"/>
        <end position="97"/>
    </location>
</feature>
<dbReference type="STRING" id="1249483.LEP1GSC202_3731"/>
<sequence length="153" mass="17274">MFNLGISVCLMSNMEESVIPHHSLTYGTSRLAPAISLVDRAKEIELAEESVKLHVHGKLEVIAKQIRALKEEAELILQQAEKDIELHKAKCQFEKKAGQTIYLYAKDSGEYFSLLSPKEWGGNPPHPFKGAYTMNPDRSFTEIPFEMKDSNSH</sequence>
<comment type="caution">
    <text evidence="2">The sequence shown here is derived from an EMBL/GenBank/DDBJ whole genome shotgun (WGS) entry which is preliminary data.</text>
</comment>
<dbReference type="PANTHER" id="PTHR14553">
    <property type="entry name" value="UNCHARACTERIZED PROTEIN C1ORF50"/>
    <property type="match status" value="1"/>
</dbReference>
<keyword evidence="1" id="KW-0175">Coiled coil</keyword>
<protein>
    <submittedName>
        <fullName evidence="2">PF10504 family protein</fullName>
    </submittedName>
</protein>
<dbReference type="Proteomes" id="UP000013996">
    <property type="component" value="Unassembled WGS sequence"/>
</dbReference>
<evidence type="ECO:0000313" key="3">
    <source>
        <dbReference type="Proteomes" id="UP000013996"/>
    </source>
</evidence>
<dbReference type="Pfam" id="PF10504">
    <property type="entry name" value="DUF2452"/>
    <property type="match status" value="1"/>
</dbReference>